<dbReference type="OrthoDB" id="247273at2"/>
<dbReference type="PANTHER" id="PTHR43156">
    <property type="entry name" value="STAGE II SPORULATION PROTEIN E-RELATED"/>
    <property type="match status" value="1"/>
</dbReference>
<dbReference type="GO" id="GO:0016791">
    <property type="term" value="F:phosphatase activity"/>
    <property type="evidence" value="ECO:0007669"/>
    <property type="project" value="TreeGrafter"/>
</dbReference>
<comment type="caution">
    <text evidence="3">The sequence shown here is derived from an EMBL/GenBank/DDBJ whole genome shotgun (WGS) entry which is preliminary data.</text>
</comment>
<gene>
    <name evidence="3" type="primary">rsbU_6</name>
    <name evidence="3" type="ORF">Pan54_29880</name>
</gene>
<keyword evidence="1 3" id="KW-0378">Hydrolase</keyword>
<organism evidence="3 4">
    <name type="scientific">Rubinisphaera italica</name>
    <dbReference type="NCBI Taxonomy" id="2527969"/>
    <lineage>
        <taxon>Bacteria</taxon>
        <taxon>Pseudomonadati</taxon>
        <taxon>Planctomycetota</taxon>
        <taxon>Planctomycetia</taxon>
        <taxon>Planctomycetales</taxon>
        <taxon>Planctomycetaceae</taxon>
        <taxon>Rubinisphaera</taxon>
    </lineage>
</organism>
<dbReference type="PANTHER" id="PTHR43156:SF2">
    <property type="entry name" value="STAGE II SPORULATION PROTEIN E"/>
    <property type="match status" value="1"/>
</dbReference>
<dbReference type="Gene3D" id="3.30.450.40">
    <property type="match status" value="1"/>
</dbReference>
<dbReference type="InterPro" id="IPR029016">
    <property type="entry name" value="GAF-like_dom_sf"/>
</dbReference>
<proteinExistence type="predicted"/>
<reference evidence="3 4" key="1">
    <citation type="submission" date="2019-02" db="EMBL/GenBank/DDBJ databases">
        <title>Deep-cultivation of Planctomycetes and their phenomic and genomic characterization uncovers novel biology.</title>
        <authorList>
            <person name="Wiegand S."/>
            <person name="Jogler M."/>
            <person name="Boedeker C."/>
            <person name="Pinto D."/>
            <person name="Vollmers J."/>
            <person name="Rivas-Marin E."/>
            <person name="Kohn T."/>
            <person name="Peeters S.H."/>
            <person name="Heuer A."/>
            <person name="Rast P."/>
            <person name="Oberbeckmann S."/>
            <person name="Bunk B."/>
            <person name="Jeske O."/>
            <person name="Meyerdierks A."/>
            <person name="Storesund J.E."/>
            <person name="Kallscheuer N."/>
            <person name="Luecker S."/>
            <person name="Lage O.M."/>
            <person name="Pohl T."/>
            <person name="Merkel B.J."/>
            <person name="Hornburger P."/>
            <person name="Mueller R.-W."/>
            <person name="Bruemmer F."/>
            <person name="Labrenz M."/>
            <person name="Spormann A.M."/>
            <person name="Op Den Camp H."/>
            <person name="Overmann J."/>
            <person name="Amann R."/>
            <person name="Jetten M.S.M."/>
            <person name="Mascher T."/>
            <person name="Medema M.H."/>
            <person name="Devos D.P."/>
            <person name="Kaster A.-K."/>
            <person name="Ovreas L."/>
            <person name="Rohde M."/>
            <person name="Galperin M.Y."/>
            <person name="Jogler C."/>
        </authorList>
    </citation>
    <scope>NUCLEOTIDE SEQUENCE [LARGE SCALE GENOMIC DNA]</scope>
    <source>
        <strain evidence="3 4">Pan54</strain>
    </source>
</reference>
<evidence type="ECO:0000256" key="1">
    <source>
        <dbReference type="ARBA" id="ARBA00022801"/>
    </source>
</evidence>
<dbReference type="EMBL" id="SJPG01000001">
    <property type="protein sequence ID" value="TWT62247.1"/>
    <property type="molecule type" value="Genomic_DNA"/>
</dbReference>
<feature type="domain" description="PPM-type phosphatase" evidence="2">
    <location>
        <begin position="212"/>
        <end position="431"/>
    </location>
</feature>
<dbReference type="SUPFAM" id="SSF81606">
    <property type="entry name" value="PP2C-like"/>
    <property type="match status" value="1"/>
</dbReference>
<dbReference type="EC" id="3.1.3.3" evidence="3"/>
<dbReference type="Proteomes" id="UP000316095">
    <property type="component" value="Unassembled WGS sequence"/>
</dbReference>
<protein>
    <submittedName>
        <fullName evidence="3">Phosphoserine phosphatase RsbU</fullName>
        <ecNumber evidence="3">3.1.3.3</ecNumber>
    </submittedName>
</protein>
<evidence type="ECO:0000259" key="2">
    <source>
        <dbReference type="SMART" id="SM00331"/>
    </source>
</evidence>
<dbReference type="AlphaFoldDB" id="A0A5C5XGP0"/>
<keyword evidence="4" id="KW-1185">Reference proteome</keyword>
<accession>A0A5C5XGP0</accession>
<dbReference type="Gene3D" id="3.60.40.10">
    <property type="entry name" value="PPM-type phosphatase domain"/>
    <property type="match status" value="1"/>
</dbReference>
<dbReference type="RefSeq" id="WP_146504129.1">
    <property type="nucleotide sequence ID" value="NZ_SJPG01000001.1"/>
</dbReference>
<dbReference type="SUPFAM" id="SSF55781">
    <property type="entry name" value="GAF domain-like"/>
    <property type="match status" value="1"/>
</dbReference>
<dbReference type="InterPro" id="IPR052016">
    <property type="entry name" value="Bact_Sigma-Reg"/>
</dbReference>
<dbReference type="InterPro" id="IPR001932">
    <property type="entry name" value="PPM-type_phosphatase-like_dom"/>
</dbReference>
<name>A0A5C5XGP0_9PLAN</name>
<evidence type="ECO:0000313" key="3">
    <source>
        <dbReference type="EMBL" id="TWT62247.1"/>
    </source>
</evidence>
<dbReference type="InterPro" id="IPR036457">
    <property type="entry name" value="PPM-type-like_dom_sf"/>
</dbReference>
<dbReference type="SMART" id="SM00331">
    <property type="entry name" value="PP2C_SIG"/>
    <property type="match status" value="1"/>
</dbReference>
<dbReference type="Pfam" id="PF07228">
    <property type="entry name" value="SpoIIE"/>
    <property type="match status" value="1"/>
</dbReference>
<evidence type="ECO:0000313" key="4">
    <source>
        <dbReference type="Proteomes" id="UP000316095"/>
    </source>
</evidence>
<sequence>MPIEENTLPFSATLSASRLEDVTDMMREISKYSDPADIVREYVQRIRQFYPVDRVIALARPDMNSDEVLYASMGNWDKPVLPWGDLDSFQPLGDGLLKNLCLNGEPTIINNLTDELNESERDLIGNMNSLRVIPLFDKGDATQMIVGLKEEGSGFQEEDLSALVWLGNLFGKAVQNLIKARELESAYQEVDRELKTVGQIQRDLLPETLPEIPNLELATYYEPSARAGGDYYDFFPLQDGRLGIFIADVSGHGTPAAVVMAIMHTIAHTYTGSQELPSQFMTHINKHLCQNFTTRSGIFVTAFYAIYNPQDKSLAYASAGHNPPIHRRCGASPVSTLNRAGRIPLGISTEITYDDATVKLSSGDRVVLYTDGIIEAFGTDDTQFGMDRLGAIVGRCDLNSTTIVDAVVKQLQEFTGTTSQTDDCTLVVMKVR</sequence>